<evidence type="ECO:0000313" key="1">
    <source>
        <dbReference type="EMBL" id="CAI2363024.1"/>
    </source>
</evidence>
<reference evidence="1" key="1">
    <citation type="submission" date="2023-07" db="EMBL/GenBank/DDBJ databases">
        <authorList>
            <consortium name="AG Swart"/>
            <person name="Singh M."/>
            <person name="Singh A."/>
            <person name="Seah K."/>
            <person name="Emmerich C."/>
        </authorList>
    </citation>
    <scope>NUCLEOTIDE SEQUENCE</scope>
    <source>
        <strain evidence="1">DP1</strain>
    </source>
</reference>
<proteinExistence type="predicted"/>
<evidence type="ECO:0000313" key="2">
    <source>
        <dbReference type="Proteomes" id="UP001295684"/>
    </source>
</evidence>
<sequence length="271" mass="31550">MEPNQISLLNPQDGGLLSEIADKCQNDKYRRAIKRRKFIDQFQALSLSDESEEVICNRAIPTQEHLLPLNKRKKRETKFEEKQYTRTRIMLPLDTSEQEEVRKMSKGYSHLQKTFYKDKVDVLGSLQNETASCTTVALPSQIQLEDKIYALMLRCQEYCPHIYGKLHKYLRKFMAKHYGFQDSRPTMVNMIQFITTIPGRNLLNKVVSKIYKGSHRIDQFMPSDDFIKINCQKSQFNCLETNDNLAKKIINPDYGKMITATEVIPSKLLEG</sequence>
<dbReference type="EMBL" id="CAMPGE010004177">
    <property type="protein sequence ID" value="CAI2363024.1"/>
    <property type="molecule type" value="Genomic_DNA"/>
</dbReference>
<gene>
    <name evidence="1" type="ORF">ECRASSUSDP1_LOCUS4354</name>
</gene>
<dbReference type="Proteomes" id="UP001295684">
    <property type="component" value="Unassembled WGS sequence"/>
</dbReference>
<name>A0AAD1UA15_EUPCR</name>
<keyword evidence="2" id="KW-1185">Reference proteome</keyword>
<protein>
    <submittedName>
        <fullName evidence="1">Uncharacterized protein</fullName>
    </submittedName>
</protein>
<accession>A0AAD1UA15</accession>
<dbReference type="AlphaFoldDB" id="A0AAD1UA15"/>
<comment type="caution">
    <text evidence="1">The sequence shown here is derived from an EMBL/GenBank/DDBJ whole genome shotgun (WGS) entry which is preliminary data.</text>
</comment>
<organism evidence="1 2">
    <name type="scientific">Euplotes crassus</name>
    <dbReference type="NCBI Taxonomy" id="5936"/>
    <lineage>
        <taxon>Eukaryota</taxon>
        <taxon>Sar</taxon>
        <taxon>Alveolata</taxon>
        <taxon>Ciliophora</taxon>
        <taxon>Intramacronucleata</taxon>
        <taxon>Spirotrichea</taxon>
        <taxon>Hypotrichia</taxon>
        <taxon>Euplotida</taxon>
        <taxon>Euplotidae</taxon>
        <taxon>Moneuplotes</taxon>
    </lineage>
</organism>